<accession>A0ACB8EQ35</accession>
<evidence type="ECO:0000313" key="1">
    <source>
        <dbReference type="EMBL" id="KAH7994887.1"/>
    </source>
</evidence>
<gene>
    <name evidence="1" type="ORF">K3G42_018053</name>
</gene>
<reference evidence="1" key="1">
    <citation type="submission" date="2021-08" db="EMBL/GenBank/DDBJ databases">
        <title>The first chromosome-level gecko genome reveals the dynamic sex chromosomes of Neotropical dwarf geckos (Sphaerodactylidae: Sphaerodactylus).</title>
        <authorList>
            <person name="Pinto B.J."/>
            <person name="Keating S.E."/>
            <person name="Gamble T."/>
        </authorList>
    </citation>
    <scope>NUCLEOTIDE SEQUENCE</scope>
    <source>
        <strain evidence="1">TG3544</strain>
    </source>
</reference>
<sequence>MEVEDGGGACEKKALRKEGLAKVDRGSLPHWDLQSCKFSGWTAQIPEFLGSAGTFSDLVESRALGVDEAPAGLPPPPSEAHACSQPPIEETWCTDPTPLYLLHSSL</sequence>
<dbReference type="Proteomes" id="UP000827872">
    <property type="component" value="Linkage Group LG07"/>
</dbReference>
<name>A0ACB8EQ35_9SAUR</name>
<proteinExistence type="predicted"/>
<dbReference type="EMBL" id="CM037620">
    <property type="protein sequence ID" value="KAH7994887.1"/>
    <property type="molecule type" value="Genomic_DNA"/>
</dbReference>
<organism evidence="1 2">
    <name type="scientific">Sphaerodactylus townsendi</name>
    <dbReference type="NCBI Taxonomy" id="933632"/>
    <lineage>
        <taxon>Eukaryota</taxon>
        <taxon>Metazoa</taxon>
        <taxon>Chordata</taxon>
        <taxon>Craniata</taxon>
        <taxon>Vertebrata</taxon>
        <taxon>Euteleostomi</taxon>
        <taxon>Lepidosauria</taxon>
        <taxon>Squamata</taxon>
        <taxon>Bifurcata</taxon>
        <taxon>Gekkota</taxon>
        <taxon>Sphaerodactylidae</taxon>
        <taxon>Sphaerodactylus</taxon>
    </lineage>
</organism>
<keyword evidence="2" id="KW-1185">Reference proteome</keyword>
<comment type="caution">
    <text evidence="1">The sequence shown here is derived from an EMBL/GenBank/DDBJ whole genome shotgun (WGS) entry which is preliminary data.</text>
</comment>
<evidence type="ECO:0000313" key="2">
    <source>
        <dbReference type="Proteomes" id="UP000827872"/>
    </source>
</evidence>
<protein>
    <submittedName>
        <fullName evidence="1">Uncharacterized protein</fullName>
    </submittedName>
</protein>